<evidence type="ECO:0000313" key="1">
    <source>
        <dbReference type="EMBL" id="GME92545.1"/>
    </source>
</evidence>
<proteinExistence type="predicted"/>
<reference evidence="1" key="1">
    <citation type="submission" date="2023-04" db="EMBL/GenBank/DDBJ databases">
        <title>Candida boidinii NBRC 1967.</title>
        <authorList>
            <person name="Ichikawa N."/>
            <person name="Sato H."/>
            <person name="Tonouchi N."/>
        </authorList>
    </citation>
    <scope>NUCLEOTIDE SEQUENCE</scope>
    <source>
        <strain evidence="1">NBRC 1967</strain>
    </source>
</reference>
<dbReference type="Proteomes" id="UP001165101">
    <property type="component" value="Unassembled WGS sequence"/>
</dbReference>
<dbReference type="EMBL" id="BSXV01001353">
    <property type="protein sequence ID" value="GME92545.1"/>
    <property type="molecule type" value="Genomic_DNA"/>
</dbReference>
<sequence length="358" mass="41949">MDSIINRISNKFPYKYIDDFNEQRETRILGDDSGEKNIIQMWLDLSDDVDKETSEKEENEENDTGLSYEVFTVEDIENDLLPNKIERKSWLIENPNYKYMMYKDYKKFKKELLQYYKELPEIILTFNLLPKVILRADFGRYLMLFLKGGVYGDIDTYCQNPIDTWFGSYSDSMSPHIGFMTGIEADINLEDTGMPRRNQLIQWTFKTRKNHPFLSMLIAKIIQVTFKNLIDDKLVAYADEFKDVDVKKSFSIMDWTGPAVFTDVLNDYLTNRANKFYPLIYVDIESNYEKGQELIGPNIMEHQIINWKTFTGLKAPVYLEDVAVLPVSGFRAPEDCGTNLYCYVSHKFAGTWKKTDTH</sequence>
<comment type="caution">
    <text evidence="1">The sequence shown here is derived from an EMBL/GenBank/DDBJ whole genome shotgun (WGS) entry which is preliminary data.</text>
</comment>
<keyword evidence="2" id="KW-1185">Reference proteome</keyword>
<name>A0ACB5TPX9_CANBO</name>
<evidence type="ECO:0000313" key="2">
    <source>
        <dbReference type="Proteomes" id="UP001165101"/>
    </source>
</evidence>
<accession>A0ACB5TPX9</accession>
<gene>
    <name evidence="1" type="ORF">Cboi01_000278800</name>
</gene>
<protein>
    <submittedName>
        <fullName evidence="1">Unnamed protein product</fullName>
    </submittedName>
</protein>
<organism evidence="1 2">
    <name type="scientific">Candida boidinii</name>
    <name type="common">Yeast</name>
    <dbReference type="NCBI Taxonomy" id="5477"/>
    <lineage>
        <taxon>Eukaryota</taxon>
        <taxon>Fungi</taxon>
        <taxon>Dikarya</taxon>
        <taxon>Ascomycota</taxon>
        <taxon>Saccharomycotina</taxon>
        <taxon>Pichiomycetes</taxon>
        <taxon>Pichiales</taxon>
        <taxon>Pichiaceae</taxon>
        <taxon>Ogataea</taxon>
        <taxon>Ogataea/Candida clade</taxon>
    </lineage>
</organism>